<evidence type="ECO:0000256" key="2">
    <source>
        <dbReference type="ARBA" id="ARBA00022448"/>
    </source>
</evidence>
<evidence type="ECO:0000256" key="1">
    <source>
        <dbReference type="ARBA" id="ARBA00004141"/>
    </source>
</evidence>
<protein>
    <recommendedName>
        <fullName evidence="8">Amino acid permease/ SLC12A domain-containing protein</fullName>
    </recommendedName>
</protein>
<organism evidence="9 10">
    <name type="scientific">Aplosporella prunicola CBS 121167</name>
    <dbReference type="NCBI Taxonomy" id="1176127"/>
    <lineage>
        <taxon>Eukaryota</taxon>
        <taxon>Fungi</taxon>
        <taxon>Dikarya</taxon>
        <taxon>Ascomycota</taxon>
        <taxon>Pezizomycotina</taxon>
        <taxon>Dothideomycetes</taxon>
        <taxon>Dothideomycetes incertae sedis</taxon>
        <taxon>Botryosphaeriales</taxon>
        <taxon>Aplosporellaceae</taxon>
        <taxon>Aplosporella</taxon>
    </lineage>
</organism>
<evidence type="ECO:0000256" key="7">
    <source>
        <dbReference type="SAM" id="Phobius"/>
    </source>
</evidence>
<feature type="transmembrane region" description="Helical" evidence="7">
    <location>
        <begin position="278"/>
        <end position="299"/>
    </location>
</feature>
<gene>
    <name evidence="9" type="ORF">K452DRAFT_277212</name>
</gene>
<dbReference type="RefSeq" id="XP_033393925.1">
    <property type="nucleotide sequence ID" value="XM_033539314.1"/>
</dbReference>
<evidence type="ECO:0000256" key="5">
    <source>
        <dbReference type="ARBA" id="ARBA00022989"/>
    </source>
</evidence>
<dbReference type="InterPro" id="IPR050524">
    <property type="entry name" value="APC_YAT"/>
</dbReference>
<dbReference type="PANTHER" id="PTHR43341">
    <property type="entry name" value="AMINO ACID PERMEASE"/>
    <property type="match status" value="1"/>
</dbReference>
<feature type="transmembrane region" description="Helical" evidence="7">
    <location>
        <begin position="76"/>
        <end position="101"/>
    </location>
</feature>
<dbReference type="PIRSF" id="PIRSF006060">
    <property type="entry name" value="AA_transporter"/>
    <property type="match status" value="1"/>
</dbReference>
<feature type="transmembrane region" description="Helical" evidence="7">
    <location>
        <begin position="420"/>
        <end position="437"/>
    </location>
</feature>
<name>A0A6A6B1X4_9PEZI</name>
<feature type="transmembrane region" description="Helical" evidence="7">
    <location>
        <begin position="336"/>
        <end position="361"/>
    </location>
</feature>
<feature type="transmembrane region" description="Helical" evidence="7">
    <location>
        <begin position="457"/>
        <end position="476"/>
    </location>
</feature>
<evidence type="ECO:0000313" key="10">
    <source>
        <dbReference type="Proteomes" id="UP000799438"/>
    </source>
</evidence>
<keyword evidence="6 7" id="KW-0472">Membrane</keyword>
<sequence length="565" mass="62609">MDSKMEQSKKTASDLPELQSTSSVNSIDNVGQVQNVNTLRRSLTNRQIQWIAIGGSIGTALFVTIGWALLEGGPASMVIAFLFYSSIIGAINSGIAEMVVYMPISGSFIRYAGKWVDDAFGFVAGWNFFIYEAILVPFEISSLCMVLTYWRDDIPVWAVCLACIILYAVINFAAVHWYGEAEFWLSSGKILLIFILFFFTFITMVGGNPSGDAYGFRYWKKPGAFAEHIATESLGRFEGFLAALFKASFVICGPEYVSMVAGEAIYPRITVKTAFKTVYWRLGCFFVLGALCVSIILPYNDPTLESVLNSDKGSSGAASPYVIAMQNLGVNGLPHLVNALLVTTIFSAGNTYCFMATRSLYSLALNKQAPKFLLATNKTGTPYWCLVVAMAFSFLSFLQVSSGSAQVITWLVNLVTASQLLNYAMIGMTYACFYNALKAQGVDRKTLPYRGWGQPYVNYFGLTFVTVIVLIQGYTVFLPGRWDIGSFFTYYTMVFVCAFLFVAWKLIKRTKFVRSKDADLVWEKPVIDAYEESIDPPVGLLEDIRSSLVSALRIKVKKRDTDSGV</sequence>
<comment type="subcellular location">
    <subcellularLocation>
        <location evidence="1">Membrane</location>
        <topology evidence="1">Multi-pass membrane protein</topology>
    </subcellularLocation>
</comment>
<accession>A0A6A6B1X4</accession>
<dbReference type="EMBL" id="ML995497">
    <property type="protein sequence ID" value="KAF2138212.1"/>
    <property type="molecule type" value="Genomic_DNA"/>
</dbReference>
<keyword evidence="4" id="KW-0029">Amino-acid transport</keyword>
<feature type="domain" description="Amino acid permease/ SLC12A" evidence="8">
    <location>
        <begin position="48"/>
        <end position="513"/>
    </location>
</feature>
<feature type="transmembrane region" description="Helical" evidence="7">
    <location>
        <begin position="156"/>
        <end position="178"/>
    </location>
</feature>
<feature type="transmembrane region" description="Helical" evidence="7">
    <location>
        <begin position="190"/>
        <end position="207"/>
    </location>
</feature>
<dbReference type="AlphaFoldDB" id="A0A6A6B1X4"/>
<feature type="transmembrane region" description="Helical" evidence="7">
    <location>
        <begin position="382"/>
        <end position="400"/>
    </location>
</feature>
<reference evidence="9" key="1">
    <citation type="journal article" date="2020" name="Stud. Mycol.">
        <title>101 Dothideomycetes genomes: a test case for predicting lifestyles and emergence of pathogens.</title>
        <authorList>
            <person name="Haridas S."/>
            <person name="Albert R."/>
            <person name="Binder M."/>
            <person name="Bloem J."/>
            <person name="Labutti K."/>
            <person name="Salamov A."/>
            <person name="Andreopoulos B."/>
            <person name="Baker S."/>
            <person name="Barry K."/>
            <person name="Bills G."/>
            <person name="Bluhm B."/>
            <person name="Cannon C."/>
            <person name="Castanera R."/>
            <person name="Culley D."/>
            <person name="Daum C."/>
            <person name="Ezra D."/>
            <person name="Gonzalez J."/>
            <person name="Henrissat B."/>
            <person name="Kuo A."/>
            <person name="Liang C."/>
            <person name="Lipzen A."/>
            <person name="Lutzoni F."/>
            <person name="Magnuson J."/>
            <person name="Mondo S."/>
            <person name="Nolan M."/>
            <person name="Ohm R."/>
            <person name="Pangilinan J."/>
            <person name="Park H.-J."/>
            <person name="Ramirez L."/>
            <person name="Alfaro M."/>
            <person name="Sun H."/>
            <person name="Tritt A."/>
            <person name="Yoshinaga Y."/>
            <person name="Zwiers L.-H."/>
            <person name="Turgeon B."/>
            <person name="Goodwin S."/>
            <person name="Spatafora J."/>
            <person name="Crous P."/>
            <person name="Grigoriev I."/>
        </authorList>
    </citation>
    <scope>NUCLEOTIDE SEQUENCE</scope>
    <source>
        <strain evidence="9">CBS 121167</strain>
    </source>
</reference>
<dbReference type="Proteomes" id="UP000799438">
    <property type="component" value="Unassembled WGS sequence"/>
</dbReference>
<feature type="transmembrane region" description="Helical" evidence="7">
    <location>
        <begin position="488"/>
        <end position="507"/>
    </location>
</feature>
<keyword evidence="2" id="KW-0813">Transport</keyword>
<keyword evidence="5 7" id="KW-1133">Transmembrane helix</keyword>
<evidence type="ECO:0000259" key="8">
    <source>
        <dbReference type="Pfam" id="PF00324"/>
    </source>
</evidence>
<evidence type="ECO:0000313" key="9">
    <source>
        <dbReference type="EMBL" id="KAF2138212.1"/>
    </source>
</evidence>
<keyword evidence="10" id="KW-1185">Reference proteome</keyword>
<dbReference type="PANTHER" id="PTHR43341:SF6">
    <property type="entry name" value="AMINO ACID TRANSPORTER (EUROFUNG)"/>
    <property type="match status" value="1"/>
</dbReference>
<feature type="transmembrane region" description="Helical" evidence="7">
    <location>
        <begin position="122"/>
        <end position="150"/>
    </location>
</feature>
<feature type="transmembrane region" description="Helical" evidence="7">
    <location>
        <begin position="50"/>
        <end position="70"/>
    </location>
</feature>
<dbReference type="FunFam" id="1.20.1740.10:FF:000006">
    <property type="entry name" value="General amino acid permease"/>
    <property type="match status" value="1"/>
</dbReference>
<evidence type="ECO:0000256" key="4">
    <source>
        <dbReference type="ARBA" id="ARBA00022970"/>
    </source>
</evidence>
<dbReference type="OrthoDB" id="10062876at2759"/>
<dbReference type="GO" id="GO:0016020">
    <property type="term" value="C:membrane"/>
    <property type="evidence" value="ECO:0007669"/>
    <property type="project" value="UniProtKB-SubCell"/>
</dbReference>
<dbReference type="GO" id="GO:0015171">
    <property type="term" value="F:amino acid transmembrane transporter activity"/>
    <property type="evidence" value="ECO:0007669"/>
    <property type="project" value="TreeGrafter"/>
</dbReference>
<evidence type="ECO:0000256" key="3">
    <source>
        <dbReference type="ARBA" id="ARBA00022692"/>
    </source>
</evidence>
<dbReference type="Pfam" id="PF00324">
    <property type="entry name" value="AA_permease"/>
    <property type="match status" value="1"/>
</dbReference>
<feature type="transmembrane region" description="Helical" evidence="7">
    <location>
        <begin position="240"/>
        <end position="266"/>
    </location>
</feature>
<proteinExistence type="predicted"/>
<keyword evidence="3 7" id="KW-0812">Transmembrane</keyword>
<evidence type="ECO:0000256" key="6">
    <source>
        <dbReference type="ARBA" id="ARBA00023136"/>
    </source>
</evidence>
<dbReference type="Gene3D" id="1.20.1740.10">
    <property type="entry name" value="Amino acid/polyamine transporter I"/>
    <property type="match status" value="1"/>
</dbReference>
<dbReference type="InterPro" id="IPR004841">
    <property type="entry name" value="AA-permease/SLC12A_dom"/>
</dbReference>
<dbReference type="GeneID" id="54296810"/>